<feature type="non-terminal residue" evidence="2">
    <location>
        <position position="290"/>
    </location>
</feature>
<sequence>DDLSAGDDQNALRPGEVLASMVFDENVQVAFAALSALVEMDPETAVDKLIAILRSTSQEDARLTTDDTGAESSSTAGAVETISNTGEDVSPEIQKMLAGHNATTSTLASILATPGAQDKIKPDDLQRQLDHEIGQQVSPHDAIRVLAARLLGGLANPGGQAVEVLIDLTTNAGIELRKEAIGALGRIGDPKALPNLLSVLDAPQVELRQATVEALGSFKDCSGFEQRLAQMLDDSDPMIRQRSLQILGESGSELAQEQLLNMLDDGDLEVCRAALRIINQETGNNKIIDR</sequence>
<name>X1DNI2_9ZZZZ</name>
<dbReference type="InterPro" id="IPR004155">
    <property type="entry name" value="PBS_lyase_HEAT"/>
</dbReference>
<dbReference type="GO" id="GO:0016491">
    <property type="term" value="F:oxidoreductase activity"/>
    <property type="evidence" value="ECO:0007669"/>
    <property type="project" value="TreeGrafter"/>
</dbReference>
<dbReference type="AlphaFoldDB" id="X1DNI2"/>
<accession>X1DNI2</accession>
<evidence type="ECO:0008006" key="3">
    <source>
        <dbReference type="Google" id="ProtNLM"/>
    </source>
</evidence>
<dbReference type="SUPFAM" id="SSF48371">
    <property type="entry name" value="ARM repeat"/>
    <property type="match status" value="1"/>
</dbReference>
<feature type="region of interest" description="Disordered" evidence="1">
    <location>
        <begin position="60"/>
        <end position="88"/>
    </location>
</feature>
<dbReference type="Pfam" id="PF13646">
    <property type="entry name" value="HEAT_2"/>
    <property type="match status" value="1"/>
</dbReference>
<feature type="compositionally biased region" description="Polar residues" evidence="1">
    <location>
        <begin position="66"/>
        <end position="87"/>
    </location>
</feature>
<organism evidence="2">
    <name type="scientific">marine sediment metagenome</name>
    <dbReference type="NCBI Taxonomy" id="412755"/>
    <lineage>
        <taxon>unclassified sequences</taxon>
        <taxon>metagenomes</taxon>
        <taxon>ecological metagenomes</taxon>
    </lineage>
</organism>
<dbReference type="InterPro" id="IPR011989">
    <property type="entry name" value="ARM-like"/>
</dbReference>
<dbReference type="SMART" id="SM00567">
    <property type="entry name" value="EZ_HEAT"/>
    <property type="match status" value="4"/>
</dbReference>
<dbReference type="EMBL" id="BART01021248">
    <property type="protein sequence ID" value="GAG97966.1"/>
    <property type="molecule type" value="Genomic_DNA"/>
</dbReference>
<dbReference type="Gene3D" id="1.25.10.10">
    <property type="entry name" value="Leucine-rich Repeat Variant"/>
    <property type="match status" value="1"/>
</dbReference>
<feature type="non-terminal residue" evidence="2">
    <location>
        <position position="1"/>
    </location>
</feature>
<dbReference type="InterPro" id="IPR016024">
    <property type="entry name" value="ARM-type_fold"/>
</dbReference>
<reference evidence="2" key="1">
    <citation type="journal article" date="2014" name="Front. Microbiol.">
        <title>High frequency of phylogenetically diverse reductive dehalogenase-homologous genes in deep subseafloor sedimentary metagenomes.</title>
        <authorList>
            <person name="Kawai M."/>
            <person name="Futagami T."/>
            <person name="Toyoda A."/>
            <person name="Takaki Y."/>
            <person name="Nishi S."/>
            <person name="Hori S."/>
            <person name="Arai W."/>
            <person name="Tsubouchi T."/>
            <person name="Morono Y."/>
            <person name="Uchiyama I."/>
            <person name="Ito T."/>
            <person name="Fujiyama A."/>
            <person name="Inagaki F."/>
            <person name="Takami H."/>
        </authorList>
    </citation>
    <scope>NUCLEOTIDE SEQUENCE</scope>
    <source>
        <strain evidence="2">Expedition CK06-06</strain>
    </source>
</reference>
<comment type="caution">
    <text evidence="2">The sequence shown here is derived from an EMBL/GenBank/DDBJ whole genome shotgun (WGS) entry which is preliminary data.</text>
</comment>
<evidence type="ECO:0000313" key="2">
    <source>
        <dbReference type="EMBL" id="GAG97966.1"/>
    </source>
</evidence>
<protein>
    <recommendedName>
        <fullName evidence="3">HEAT repeat domain-containing protein</fullName>
    </recommendedName>
</protein>
<dbReference type="PANTHER" id="PTHR12697">
    <property type="entry name" value="PBS LYASE HEAT-LIKE PROTEIN"/>
    <property type="match status" value="1"/>
</dbReference>
<evidence type="ECO:0000256" key="1">
    <source>
        <dbReference type="SAM" id="MobiDB-lite"/>
    </source>
</evidence>
<dbReference type="PANTHER" id="PTHR12697:SF5">
    <property type="entry name" value="DEOXYHYPUSINE HYDROXYLASE"/>
    <property type="match status" value="1"/>
</dbReference>
<proteinExistence type="predicted"/>
<gene>
    <name evidence="2" type="ORF">S01H4_39261</name>
</gene>